<reference evidence="1" key="1">
    <citation type="journal article" date="2020" name="New Phytol.">
        <title>Comparative genomics reveals dynamic genome evolution in host specialist ectomycorrhizal fungi.</title>
        <authorList>
            <person name="Lofgren L.A."/>
            <person name="Nguyen N.H."/>
            <person name="Vilgalys R."/>
            <person name="Ruytinx J."/>
            <person name="Liao H.L."/>
            <person name="Branco S."/>
            <person name="Kuo A."/>
            <person name="LaButti K."/>
            <person name="Lipzen A."/>
            <person name="Andreopoulos W."/>
            <person name="Pangilinan J."/>
            <person name="Riley R."/>
            <person name="Hundley H."/>
            <person name="Na H."/>
            <person name="Barry K."/>
            <person name="Grigoriev I.V."/>
            <person name="Stajich J.E."/>
            <person name="Kennedy P.G."/>
        </authorList>
    </citation>
    <scope>NUCLEOTIDE SEQUENCE</scope>
    <source>
        <strain evidence="1">FC203</strain>
    </source>
</reference>
<name>A0AAD4DQJ0_9AGAM</name>
<protein>
    <submittedName>
        <fullName evidence="1">Uncharacterized protein</fullName>
    </submittedName>
</protein>
<accession>A0AAD4DQJ0</accession>
<comment type="caution">
    <text evidence="1">The sequence shown here is derived from an EMBL/GenBank/DDBJ whole genome shotgun (WGS) entry which is preliminary data.</text>
</comment>
<dbReference type="GeneID" id="64670554"/>
<sequence length="110" mass="12656">GLEVVRIHAFFSFIYGGKTYPCAVVRWFNIIGDMPDEDTGMWMVHPACGTNNAPLYNIIHVDSIYCAAHLIPVYGRHFLCHNINLHNSYDSFRTFYVNKYTDHHAFDLAS</sequence>
<gene>
    <name evidence="1" type="ORF">F5891DRAFT_967156</name>
</gene>
<dbReference type="RefSeq" id="XP_041216865.1">
    <property type="nucleotide sequence ID" value="XM_041376256.1"/>
</dbReference>
<organism evidence="1 2">
    <name type="scientific">Suillus fuscotomentosus</name>
    <dbReference type="NCBI Taxonomy" id="1912939"/>
    <lineage>
        <taxon>Eukaryota</taxon>
        <taxon>Fungi</taxon>
        <taxon>Dikarya</taxon>
        <taxon>Basidiomycota</taxon>
        <taxon>Agaricomycotina</taxon>
        <taxon>Agaricomycetes</taxon>
        <taxon>Agaricomycetidae</taxon>
        <taxon>Boletales</taxon>
        <taxon>Suillineae</taxon>
        <taxon>Suillaceae</taxon>
        <taxon>Suillus</taxon>
    </lineage>
</organism>
<dbReference type="EMBL" id="JABBWK010000210">
    <property type="protein sequence ID" value="KAG1887461.1"/>
    <property type="molecule type" value="Genomic_DNA"/>
</dbReference>
<evidence type="ECO:0000313" key="2">
    <source>
        <dbReference type="Proteomes" id="UP001195769"/>
    </source>
</evidence>
<evidence type="ECO:0000313" key="1">
    <source>
        <dbReference type="EMBL" id="KAG1887461.1"/>
    </source>
</evidence>
<keyword evidence="2" id="KW-1185">Reference proteome</keyword>
<dbReference type="Proteomes" id="UP001195769">
    <property type="component" value="Unassembled WGS sequence"/>
</dbReference>
<proteinExistence type="predicted"/>
<dbReference type="AlphaFoldDB" id="A0AAD4DQJ0"/>
<feature type="non-terminal residue" evidence="1">
    <location>
        <position position="1"/>
    </location>
</feature>